<dbReference type="AlphaFoldDB" id="A0A086TBK4"/>
<evidence type="ECO:0000313" key="5">
    <source>
        <dbReference type="EMBL" id="KFH46736.1"/>
    </source>
</evidence>
<dbReference type="GO" id="GO:0004519">
    <property type="term" value="F:endonuclease activity"/>
    <property type="evidence" value="ECO:0007669"/>
    <property type="project" value="UniProtKB-KW"/>
</dbReference>
<dbReference type="PANTHER" id="PTHR21027:SF1">
    <property type="entry name" value="TRNA-SPLICING ENDONUCLEASE SUBUNIT SEN54"/>
    <property type="match status" value="1"/>
</dbReference>
<feature type="region of interest" description="Disordered" evidence="3">
    <location>
        <begin position="437"/>
        <end position="459"/>
    </location>
</feature>
<evidence type="ECO:0000259" key="4">
    <source>
        <dbReference type="Pfam" id="PF12928"/>
    </source>
</evidence>
<dbReference type="InterPro" id="IPR024337">
    <property type="entry name" value="tRNA_splic_suSen54"/>
</dbReference>
<dbReference type="Proteomes" id="UP000029964">
    <property type="component" value="Unassembled WGS sequence"/>
</dbReference>
<keyword evidence="6" id="KW-1185">Reference proteome</keyword>
<protein>
    <submittedName>
        <fullName evidence="5">tRNA-splicing endonuclease subunit tsp-like protein</fullName>
    </submittedName>
</protein>
<gene>
    <name evidence="5" type="ORF">ACRE_024110</name>
</gene>
<sequence length="459" mass="50526">MAFDDDDNPLTTRPPAAASAGDDAPTAAEDALEDEVPDYKLFSALAGSKKGLSSKTIRRGEKDFEAHGTRAQDSALESSRQAMEDVLGHTRVHRGDSWVRAWYFPDYWAAEAVNADGLRLGERSVVVENAKGSWLKDVGRVNPAARDPGGAARLWLLPEEALYLVERGTIDLWWPERPLEELVPKTGPWEGREGYGPDDYDVGIPLSLEAAYAMLIGEEGERGKVTLPKYQVYTHLRRGGFYVLRAPPPSPPPVPSSSAGTLTAVCQWLFSLIRWNHQPSVAPWGPLIQPGLYRSYRAVYHHLAIMPRHKPVSNPPRAGTEPEDPYRVFYHVWKTGGAPFSKRFPPPPDFRLAVTDTSTSSVPDLQQLDALLQSSAPHDALPEGGGPGKMYQRLRHGHRSVLVAVVDHGLVNFMRFAEGAFGEERLFERFDWGMRGGRKGGGARGRGGGGGRGRGRGRR</sequence>
<dbReference type="EMBL" id="JPKY01000016">
    <property type="protein sequence ID" value="KFH46736.1"/>
    <property type="molecule type" value="Genomic_DNA"/>
</dbReference>
<dbReference type="HOGENOM" id="CLU_028449_2_0_1"/>
<keyword evidence="5" id="KW-0378">Hydrolase</keyword>
<comment type="similarity">
    <text evidence="1">Belongs to the SEN54 family.</text>
</comment>
<reference evidence="6" key="1">
    <citation type="journal article" date="2014" name="Genome Announc.">
        <title>Genome sequence and annotation of Acremonium chrysogenum, producer of the beta-lactam antibiotic cephalosporin C.</title>
        <authorList>
            <person name="Terfehr D."/>
            <person name="Dahlmann T.A."/>
            <person name="Specht T."/>
            <person name="Zadra I."/>
            <person name="Kuernsteiner H."/>
            <person name="Kueck U."/>
        </authorList>
    </citation>
    <scope>NUCLEOTIDE SEQUENCE [LARGE SCALE GENOMIC DNA]</scope>
    <source>
        <strain evidence="6">ATCC 11550 / CBS 779.69 / DSM 880 / IAM 14645 / JCM 23072 / IMI 49137</strain>
    </source>
</reference>
<organism evidence="5 6">
    <name type="scientific">Hapsidospora chrysogenum (strain ATCC 11550 / CBS 779.69 / DSM 880 / IAM 14645 / JCM 23072 / IMI 49137)</name>
    <name type="common">Acremonium chrysogenum</name>
    <dbReference type="NCBI Taxonomy" id="857340"/>
    <lineage>
        <taxon>Eukaryota</taxon>
        <taxon>Fungi</taxon>
        <taxon>Dikarya</taxon>
        <taxon>Ascomycota</taxon>
        <taxon>Pezizomycotina</taxon>
        <taxon>Sordariomycetes</taxon>
        <taxon>Hypocreomycetidae</taxon>
        <taxon>Hypocreales</taxon>
        <taxon>Bionectriaceae</taxon>
        <taxon>Hapsidospora</taxon>
    </lineage>
</organism>
<name>A0A086TBK4_HAPC1</name>
<feature type="compositionally biased region" description="Low complexity" evidence="3">
    <location>
        <begin position="14"/>
        <end position="28"/>
    </location>
</feature>
<evidence type="ECO:0000256" key="2">
    <source>
        <dbReference type="ARBA" id="ARBA00022694"/>
    </source>
</evidence>
<accession>A0A086TBK4</accession>
<proteinExistence type="inferred from homology"/>
<keyword evidence="5" id="KW-0255">Endonuclease</keyword>
<feature type="compositionally biased region" description="Gly residues" evidence="3">
    <location>
        <begin position="439"/>
        <end position="452"/>
    </location>
</feature>
<dbReference type="STRING" id="857340.A0A086TBK4"/>
<dbReference type="Pfam" id="PF12928">
    <property type="entry name" value="tRNA_int_end_N2"/>
    <property type="match status" value="1"/>
</dbReference>
<comment type="caution">
    <text evidence="5">The sequence shown here is derived from an EMBL/GenBank/DDBJ whole genome shotgun (WGS) entry which is preliminary data.</text>
</comment>
<evidence type="ECO:0000256" key="1">
    <source>
        <dbReference type="ARBA" id="ARBA00005736"/>
    </source>
</evidence>
<keyword evidence="5" id="KW-0540">Nuclease</keyword>
<dbReference type="InterPro" id="IPR024336">
    <property type="entry name" value="tRNA_splic_suSen54_N"/>
</dbReference>
<dbReference type="PANTHER" id="PTHR21027">
    <property type="entry name" value="TRNA-SPLICING ENDONUCLEASE SUBUNIT SEN54"/>
    <property type="match status" value="1"/>
</dbReference>
<dbReference type="OrthoDB" id="408683at2759"/>
<dbReference type="GO" id="GO:0000214">
    <property type="term" value="C:tRNA-intron endonuclease complex"/>
    <property type="evidence" value="ECO:0007669"/>
    <property type="project" value="TreeGrafter"/>
</dbReference>
<dbReference type="GO" id="GO:0000379">
    <property type="term" value="P:tRNA-type intron splice site recognition and cleavage"/>
    <property type="evidence" value="ECO:0007669"/>
    <property type="project" value="TreeGrafter"/>
</dbReference>
<feature type="region of interest" description="Disordered" evidence="3">
    <location>
        <begin position="1"/>
        <end position="33"/>
    </location>
</feature>
<evidence type="ECO:0000313" key="6">
    <source>
        <dbReference type="Proteomes" id="UP000029964"/>
    </source>
</evidence>
<evidence type="ECO:0000256" key="3">
    <source>
        <dbReference type="SAM" id="MobiDB-lite"/>
    </source>
</evidence>
<keyword evidence="2" id="KW-0819">tRNA processing</keyword>
<feature type="domain" description="tRNA-splicing endonuclease subunit Sen54 N-terminal" evidence="4">
    <location>
        <begin position="85"/>
        <end position="174"/>
    </location>
</feature>